<proteinExistence type="predicted"/>
<accession>A0A6A6D070</accession>
<dbReference type="OrthoDB" id="2281372at2759"/>
<evidence type="ECO:0008006" key="4">
    <source>
        <dbReference type="Google" id="ProtNLM"/>
    </source>
</evidence>
<feature type="chain" id="PRO_5025418084" description="LysM domain-containing protein" evidence="1">
    <location>
        <begin position="18"/>
        <end position="162"/>
    </location>
</feature>
<dbReference type="GeneID" id="54564486"/>
<gene>
    <name evidence="2" type="ORF">M409DRAFT_49342</name>
</gene>
<protein>
    <recommendedName>
        <fullName evidence="4">LysM domain-containing protein</fullName>
    </recommendedName>
</protein>
<keyword evidence="1" id="KW-0732">Signal</keyword>
<evidence type="ECO:0000313" key="2">
    <source>
        <dbReference type="EMBL" id="KAF2172814.1"/>
    </source>
</evidence>
<keyword evidence="3" id="KW-1185">Reference proteome</keyword>
<dbReference type="EMBL" id="ML993580">
    <property type="protein sequence ID" value="KAF2172814.1"/>
    <property type="molecule type" value="Genomic_DNA"/>
</dbReference>
<organism evidence="2 3">
    <name type="scientific">Zasmidium cellare ATCC 36951</name>
    <dbReference type="NCBI Taxonomy" id="1080233"/>
    <lineage>
        <taxon>Eukaryota</taxon>
        <taxon>Fungi</taxon>
        <taxon>Dikarya</taxon>
        <taxon>Ascomycota</taxon>
        <taxon>Pezizomycotina</taxon>
        <taxon>Dothideomycetes</taxon>
        <taxon>Dothideomycetidae</taxon>
        <taxon>Mycosphaerellales</taxon>
        <taxon>Mycosphaerellaceae</taxon>
        <taxon>Zasmidium</taxon>
    </lineage>
</organism>
<dbReference type="RefSeq" id="XP_033673703.1">
    <property type="nucleotide sequence ID" value="XM_033811214.1"/>
</dbReference>
<dbReference type="Proteomes" id="UP000799537">
    <property type="component" value="Unassembled WGS sequence"/>
</dbReference>
<dbReference type="AlphaFoldDB" id="A0A6A6D070"/>
<evidence type="ECO:0000256" key="1">
    <source>
        <dbReference type="SAM" id="SignalP"/>
    </source>
</evidence>
<feature type="signal peptide" evidence="1">
    <location>
        <begin position="1"/>
        <end position="17"/>
    </location>
</feature>
<name>A0A6A6D070_ZASCE</name>
<sequence>MQFSLFALGALATAATCSPLAMPEAFLTSLESRAANNCTQYCSVSAGCASTTCEYSDHLMLILGTGQSCTGLQAYVPICINTPWYHYTPPVQPAFGTHYTPDQTPVPIMPNIISSCQDFELVAPGTPVEDLATENDFPVEDFAKWNGNSSSPWAAYWSCVKA</sequence>
<evidence type="ECO:0000313" key="3">
    <source>
        <dbReference type="Proteomes" id="UP000799537"/>
    </source>
</evidence>
<reference evidence="2" key="1">
    <citation type="journal article" date="2020" name="Stud. Mycol.">
        <title>101 Dothideomycetes genomes: a test case for predicting lifestyles and emergence of pathogens.</title>
        <authorList>
            <person name="Haridas S."/>
            <person name="Albert R."/>
            <person name="Binder M."/>
            <person name="Bloem J."/>
            <person name="Labutti K."/>
            <person name="Salamov A."/>
            <person name="Andreopoulos B."/>
            <person name="Baker S."/>
            <person name="Barry K."/>
            <person name="Bills G."/>
            <person name="Bluhm B."/>
            <person name="Cannon C."/>
            <person name="Castanera R."/>
            <person name="Culley D."/>
            <person name="Daum C."/>
            <person name="Ezra D."/>
            <person name="Gonzalez J."/>
            <person name="Henrissat B."/>
            <person name="Kuo A."/>
            <person name="Liang C."/>
            <person name="Lipzen A."/>
            <person name="Lutzoni F."/>
            <person name="Magnuson J."/>
            <person name="Mondo S."/>
            <person name="Nolan M."/>
            <person name="Ohm R."/>
            <person name="Pangilinan J."/>
            <person name="Park H.-J."/>
            <person name="Ramirez L."/>
            <person name="Alfaro M."/>
            <person name="Sun H."/>
            <person name="Tritt A."/>
            <person name="Yoshinaga Y."/>
            <person name="Zwiers L.-H."/>
            <person name="Turgeon B."/>
            <person name="Goodwin S."/>
            <person name="Spatafora J."/>
            <person name="Crous P."/>
            <person name="Grigoriev I."/>
        </authorList>
    </citation>
    <scope>NUCLEOTIDE SEQUENCE</scope>
    <source>
        <strain evidence="2">ATCC 36951</strain>
    </source>
</reference>